<keyword evidence="2" id="KW-1185">Reference proteome</keyword>
<dbReference type="Proteomes" id="UP001626550">
    <property type="component" value="Unassembled WGS sequence"/>
</dbReference>
<evidence type="ECO:0000313" key="2">
    <source>
        <dbReference type="Proteomes" id="UP001626550"/>
    </source>
</evidence>
<sequence>MRSARKASTRTCNFHAKAWERGIGSKVPIFIPILSFFRERELYFIDHVAHEEAASNRKQEHLKFEEAKGKQVEYDLLNASVRKAKIDKLAAEHQQALAAYYEKVSHTLLRKSEQDQRLRERAVKQSDDRFQHMKVEREKSLQRVIYYKSQLLILSLQQRDYIHSYEQMKQRVLALKKDSAA</sequence>
<name>A0ABD2QC43_9PLAT</name>
<protein>
    <submittedName>
        <fullName evidence="1">Uncharacterized protein</fullName>
    </submittedName>
</protein>
<accession>A0ABD2QC43</accession>
<reference evidence="1 2" key="1">
    <citation type="submission" date="2024-11" db="EMBL/GenBank/DDBJ databases">
        <title>Adaptive evolution of stress response genes in parasites aligns with host niche diversity.</title>
        <authorList>
            <person name="Hahn C."/>
            <person name="Resl P."/>
        </authorList>
    </citation>
    <scope>NUCLEOTIDE SEQUENCE [LARGE SCALE GENOMIC DNA]</scope>
    <source>
        <strain evidence="1">EGGRZ-B1_66</strain>
        <tissue evidence="1">Body</tissue>
    </source>
</reference>
<gene>
    <name evidence="1" type="ORF">Ciccas_004519</name>
</gene>
<proteinExistence type="predicted"/>
<evidence type="ECO:0000313" key="1">
    <source>
        <dbReference type="EMBL" id="KAL3316827.1"/>
    </source>
</evidence>
<dbReference type="EMBL" id="JBJKFK010000476">
    <property type="protein sequence ID" value="KAL3316827.1"/>
    <property type="molecule type" value="Genomic_DNA"/>
</dbReference>
<dbReference type="AlphaFoldDB" id="A0ABD2QC43"/>
<comment type="caution">
    <text evidence="1">The sequence shown here is derived from an EMBL/GenBank/DDBJ whole genome shotgun (WGS) entry which is preliminary data.</text>
</comment>
<organism evidence="1 2">
    <name type="scientific">Cichlidogyrus casuarinus</name>
    <dbReference type="NCBI Taxonomy" id="1844966"/>
    <lineage>
        <taxon>Eukaryota</taxon>
        <taxon>Metazoa</taxon>
        <taxon>Spiralia</taxon>
        <taxon>Lophotrochozoa</taxon>
        <taxon>Platyhelminthes</taxon>
        <taxon>Monogenea</taxon>
        <taxon>Monopisthocotylea</taxon>
        <taxon>Dactylogyridea</taxon>
        <taxon>Ancyrocephalidae</taxon>
        <taxon>Cichlidogyrus</taxon>
    </lineage>
</organism>